<dbReference type="SUPFAM" id="SSF51735">
    <property type="entry name" value="NAD(P)-binding Rossmann-fold domains"/>
    <property type="match status" value="1"/>
</dbReference>
<evidence type="ECO:0000256" key="1">
    <source>
        <dbReference type="ARBA" id="ARBA00006484"/>
    </source>
</evidence>
<evidence type="ECO:0000313" key="4">
    <source>
        <dbReference type="EMBL" id="MBE9021763.1"/>
    </source>
</evidence>
<proteinExistence type="inferred from homology"/>
<comment type="similarity">
    <text evidence="1 3">Belongs to the short-chain dehydrogenases/reductases (SDR) family.</text>
</comment>
<dbReference type="PIRSF" id="PIRSF000126">
    <property type="entry name" value="11-beta-HSD1"/>
    <property type="match status" value="1"/>
</dbReference>
<gene>
    <name evidence="4" type="ORF">IQ276_04565</name>
</gene>
<reference evidence="4" key="1">
    <citation type="submission" date="2020-10" db="EMBL/GenBank/DDBJ databases">
        <authorList>
            <person name="Castelo-Branco R."/>
            <person name="Eusebio N."/>
            <person name="Adriana R."/>
            <person name="Vieira A."/>
            <person name="Brugerolle De Fraissinette N."/>
            <person name="Rezende De Castro R."/>
            <person name="Schneider M.P."/>
            <person name="Vasconcelos V."/>
            <person name="Leao P.N."/>
        </authorList>
    </citation>
    <scope>NUCLEOTIDE SEQUENCE</scope>
    <source>
        <strain evidence="4">LEGE 12446</strain>
    </source>
</reference>
<accession>A0A8J7A8I4</accession>
<keyword evidence="5" id="KW-1185">Reference proteome</keyword>
<sequence>MTSLENQIILITGASSGIGTACARIFAGAGAKLILAARRLERLQQLADTLAQDFNTEVHLLELDVRDRSAVESAISTLPPSWSDIDILINNAGLSRGLDKLHEGSFEDWEEMIDTNIKGLLYLSRYVVPGMVSRSRGHVVNLGSIAGHQTYPGGNVYCGTKAAVRAISEGLKQDLLGTPVRVTSVDPGMVETEFSQVRFHGNSQRANQVYQGLTPLTADDVADVIFFCVTRSPHVNINEVVLMPVDQASATLVNRRTEK</sequence>
<dbReference type="EMBL" id="JADEXS010000037">
    <property type="protein sequence ID" value="MBE9021763.1"/>
    <property type="molecule type" value="Genomic_DNA"/>
</dbReference>
<dbReference type="GO" id="GO:0016616">
    <property type="term" value="F:oxidoreductase activity, acting on the CH-OH group of donors, NAD or NADP as acceptor"/>
    <property type="evidence" value="ECO:0007669"/>
    <property type="project" value="UniProtKB-ARBA"/>
</dbReference>
<keyword evidence="2" id="KW-0560">Oxidoreductase</keyword>
<dbReference type="RefSeq" id="WP_190878473.1">
    <property type="nucleotide sequence ID" value="NZ_JADEXS020000001.1"/>
</dbReference>
<evidence type="ECO:0000256" key="3">
    <source>
        <dbReference type="RuleBase" id="RU000363"/>
    </source>
</evidence>
<comment type="caution">
    <text evidence="4">The sequence shown here is derived from an EMBL/GenBank/DDBJ whole genome shotgun (WGS) entry which is preliminary data.</text>
</comment>
<dbReference type="Pfam" id="PF00106">
    <property type="entry name" value="adh_short"/>
    <property type="match status" value="1"/>
</dbReference>
<dbReference type="Gene3D" id="3.40.50.720">
    <property type="entry name" value="NAD(P)-binding Rossmann-like Domain"/>
    <property type="match status" value="1"/>
</dbReference>
<dbReference type="Proteomes" id="UP000622533">
    <property type="component" value="Unassembled WGS sequence"/>
</dbReference>
<dbReference type="InterPro" id="IPR036291">
    <property type="entry name" value="NAD(P)-bd_dom_sf"/>
</dbReference>
<dbReference type="CDD" id="cd05346">
    <property type="entry name" value="SDR_c5"/>
    <property type="match status" value="1"/>
</dbReference>
<dbReference type="PRINTS" id="PR00081">
    <property type="entry name" value="GDHRDH"/>
</dbReference>
<dbReference type="AlphaFoldDB" id="A0A8J7A8I4"/>
<dbReference type="FunFam" id="3.40.50.720:FF:000047">
    <property type="entry name" value="NADP-dependent L-serine/L-allo-threonine dehydrogenase"/>
    <property type="match status" value="1"/>
</dbReference>
<organism evidence="4 5">
    <name type="scientific">Desmonostoc muscorum LEGE 12446</name>
    <dbReference type="NCBI Taxonomy" id="1828758"/>
    <lineage>
        <taxon>Bacteria</taxon>
        <taxon>Bacillati</taxon>
        <taxon>Cyanobacteriota</taxon>
        <taxon>Cyanophyceae</taxon>
        <taxon>Nostocales</taxon>
        <taxon>Nostocaceae</taxon>
        <taxon>Desmonostoc</taxon>
    </lineage>
</organism>
<protein>
    <submittedName>
        <fullName evidence="4">SDR family oxidoreductase</fullName>
    </submittedName>
</protein>
<name>A0A8J7A8I4_DESMC</name>
<dbReference type="PANTHER" id="PTHR42901">
    <property type="entry name" value="ALCOHOL DEHYDROGENASE"/>
    <property type="match status" value="1"/>
</dbReference>
<dbReference type="PANTHER" id="PTHR42901:SF1">
    <property type="entry name" value="ALCOHOL DEHYDROGENASE"/>
    <property type="match status" value="1"/>
</dbReference>
<dbReference type="PRINTS" id="PR00080">
    <property type="entry name" value="SDRFAMILY"/>
</dbReference>
<evidence type="ECO:0000256" key="2">
    <source>
        <dbReference type="ARBA" id="ARBA00023002"/>
    </source>
</evidence>
<evidence type="ECO:0000313" key="5">
    <source>
        <dbReference type="Proteomes" id="UP000622533"/>
    </source>
</evidence>
<dbReference type="InterPro" id="IPR002347">
    <property type="entry name" value="SDR_fam"/>
</dbReference>